<comment type="function">
    <text evidence="7">May play a role in DNA repair. It seems to be involved in an RecBC-independent recombinational process of DNA repair. It may act with RecF and RecO.</text>
</comment>
<keyword evidence="3 7" id="KW-0863">Zinc-finger</keyword>
<dbReference type="InterPro" id="IPR034137">
    <property type="entry name" value="TOPRIM_RecR"/>
</dbReference>
<evidence type="ECO:0000313" key="9">
    <source>
        <dbReference type="EMBL" id="KKS33042.1"/>
    </source>
</evidence>
<dbReference type="CDD" id="cd01025">
    <property type="entry name" value="TOPRIM_recR"/>
    <property type="match status" value="1"/>
</dbReference>
<dbReference type="PANTHER" id="PTHR30446">
    <property type="entry name" value="RECOMBINATION PROTEIN RECR"/>
    <property type="match status" value="1"/>
</dbReference>
<comment type="caution">
    <text evidence="9">The sequence shown here is derived from an EMBL/GenBank/DDBJ whole genome shotgun (WGS) entry which is preliminary data.</text>
</comment>
<evidence type="ECO:0000256" key="3">
    <source>
        <dbReference type="ARBA" id="ARBA00022771"/>
    </source>
</evidence>
<dbReference type="SMART" id="SM00493">
    <property type="entry name" value="TOPRIM"/>
    <property type="match status" value="1"/>
</dbReference>
<organism evidence="9 10">
    <name type="scientific">Candidatus Amesbacteria bacterium GW2011_GWA2_42_12</name>
    <dbReference type="NCBI Taxonomy" id="1618356"/>
    <lineage>
        <taxon>Bacteria</taxon>
        <taxon>Candidatus Amesiibacteriota</taxon>
    </lineage>
</organism>
<dbReference type="STRING" id="1618356.UU93_C0003G0050"/>
<evidence type="ECO:0000256" key="2">
    <source>
        <dbReference type="ARBA" id="ARBA00022763"/>
    </source>
</evidence>
<keyword evidence="1 7" id="KW-0479">Metal-binding</keyword>
<keyword evidence="5 7" id="KW-0233">DNA recombination</keyword>
<dbReference type="PROSITE" id="PS01300">
    <property type="entry name" value="RECR"/>
    <property type="match status" value="1"/>
</dbReference>
<evidence type="ECO:0000313" key="10">
    <source>
        <dbReference type="Proteomes" id="UP000034160"/>
    </source>
</evidence>
<comment type="similarity">
    <text evidence="7">Belongs to the RecR family.</text>
</comment>
<dbReference type="GO" id="GO:0003677">
    <property type="term" value="F:DNA binding"/>
    <property type="evidence" value="ECO:0007669"/>
    <property type="project" value="UniProtKB-UniRule"/>
</dbReference>
<dbReference type="PROSITE" id="PS50880">
    <property type="entry name" value="TOPRIM"/>
    <property type="match status" value="1"/>
</dbReference>
<evidence type="ECO:0000256" key="1">
    <source>
        <dbReference type="ARBA" id="ARBA00022723"/>
    </source>
</evidence>
<dbReference type="EMBL" id="LCCN01000003">
    <property type="protein sequence ID" value="KKS33042.1"/>
    <property type="molecule type" value="Genomic_DNA"/>
</dbReference>
<keyword evidence="2 7" id="KW-0227">DNA damage</keyword>
<accession>A0A0G0Y8G2</accession>
<feature type="zinc finger region" description="C4-type" evidence="7">
    <location>
        <begin position="51"/>
        <end position="66"/>
    </location>
</feature>
<dbReference type="HAMAP" id="MF_00017">
    <property type="entry name" value="RecR"/>
    <property type="match status" value="1"/>
</dbReference>
<dbReference type="NCBIfam" id="TIGR00615">
    <property type="entry name" value="recR"/>
    <property type="match status" value="1"/>
</dbReference>
<evidence type="ECO:0000256" key="5">
    <source>
        <dbReference type="ARBA" id="ARBA00023172"/>
    </source>
</evidence>
<dbReference type="Gene3D" id="6.10.250.240">
    <property type="match status" value="1"/>
</dbReference>
<dbReference type="SUPFAM" id="SSF111304">
    <property type="entry name" value="Recombination protein RecR"/>
    <property type="match status" value="1"/>
</dbReference>
<evidence type="ECO:0000259" key="8">
    <source>
        <dbReference type="PROSITE" id="PS50880"/>
    </source>
</evidence>
<evidence type="ECO:0000256" key="6">
    <source>
        <dbReference type="ARBA" id="ARBA00023204"/>
    </source>
</evidence>
<dbReference type="InterPro" id="IPR015967">
    <property type="entry name" value="Rcmb_RecR_Znf"/>
</dbReference>
<feature type="domain" description="Toprim" evidence="8">
    <location>
        <begin position="74"/>
        <end position="176"/>
    </location>
</feature>
<dbReference type="Pfam" id="PF21176">
    <property type="entry name" value="RecR_HhH"/>
    <property type="match status" value="1"/>
</dbReference>
<dbReference type="Pfam" id="PF13662">
    <property type="entry name" value="Toprim_4"/>
    <property type="match status" value="1"/>
</dbReference>
<dbReference type="Gene3D" id="3.40.1360.10">
    <property type="match status" value="1"/>
</dbReference>
<name>A0A0G0Y8G2_9BACT</name>
<dbReference type="PANTHER" id="PTHR30446:SF0">
    <property type="entry name" value="RECOMBINATION PROTEIN RECR"/>
    <property type="match status" value="1"/>
</dbReference>
<dbReference type="GO" id="GO:0006281">
    <property type="term" value="P:DNA repair"/>
    <property type="evidence" value="ECO:0007669"/>
    <property type="project" value="UniProtKB-UniRule"/>
</dbReference>
<reference evidence="9 10" key="1">
    <citation type="journal article" date="2015" name="Nature">
        <title>rRNA introns, odd ribosomes, and small enigmatic genomes across a large radiation of phyla.</title>
        <authorList>
            <person name="Brown C.T."/>
            <person name="Hug L.A."/>
            <person name="Thomas B.C."/>
            <person name="Sharon I."/>
            <person name="Castelle C.J."/>
            <person name="Singh A."/>
            <person name="Wilkins M.J."/>
            <person name="Williams K.H."/>
            <person name="Banfield J.F."/>
        </authorList>
    </citation>
    <scope>NUCLEOTIDE SEQUENCE [LARGE SCALE GENOMIC DNA]</scope>
</reference>
<keyword evidence="4 7" id="KW-0862">Zinc</keyword>
<dbReference type="GO" id="GO:0008270">
    <property type="term" value="F:zinc ion binding"/>
    <property type="evidence" value="ECO:0007669"/>
    <property type="project" value="UniProtKB-KW"/>
</dbReference>
<evidence type="ECO:0000256" key="7">
    <source>
        <dbReference type="HAMAP-Rule" id="MF_00017"/>
    </source>
</evidence>
<gene>
    <name evidence="7" type="primary">recR</name>
    <name evidence="9" type="ORF">UU93_C0003G0050</name>
</gene>
<dbReference type="InterPro" id="IPR023627">
    <property type="entry name" value="Rcmb_RecR"/>
</dbReference>
<evidence type="ECO:0000256" key="4">
    <source>
        <dbReference type="ARBA" id="ARBA00022833"/>
    </source>
</evidence>
<dbReference type="Pfam" id="PF21175">
    <property type="entry name" value="RecR_C"/>
    <property type="match status" value="1"/>
</dbReference>
<proteinExistence type="inferred from homology"/>
<sequence length="200" mass="22459">MTNLVEAFERLPGIGPKSAQRLTYYLLHVPQAELDKFALSLSDLKKNTKECSQCHNISETDPCDICDDENRDKSIICVVEQPLDVLALENAGRFKGVYHVLHGVIDPLHNIGPDEIKINELLTRLRQGSGEVKEIILALNPNMEGEATCLYINRQITNLKSQVPNIKVTRLAHGLPMGADIQYADDRTLTHALEDRKDYN</sequence>
<dbReference type="Pfam" id="PF02132">
    <property type="entry name" value="RecR_ZnF"/>
    <property type="match status" value="1"/>
</dbReference>
<dbReference type="Proteomes" id="UP000034160">
    <property type="component" value="Unassembled WGS sequence"/>
</dbReference>
<dbReference type="PATRIC" id="fig|1618356.3.peg.239"/>
<dbReference type="AlphaFoldDB" id="A0A0G0Y8G2"/>
<dbReference type="Gene3D" id="1.10.8.420">
    <property type="entry name" value="RecR Domain 1"/>
    <property type="match status" value="1"/>
</dbReference>
<dbReference type="InterPro" id="IPR000093">
    <property type="entry name" value="DNA_Rcmb_RecR"/>
</dbReference>
<dbReference type="GO" id="GO:0006310">
    <property type="term" value="P:DNA recombination"/>
    <property type="evidence" value="ECO:0007669"/>
    <property type="project" value="UniProtKB-UniRule"/>
</dbReference>
<keyword evidence="6 7" id="KW-0234">DNA repair</keyword>
<dbReference type="InterPro" id="IPR006171">
    <property type="entry name" value="TOPRIM_dom"/>
</dbReference>
<protein>
    <recommendedName>
        <fullName evidence="7">Recombination protein RecR</fullName>
    </recommendedName>
</protein>